<dbReference type="Proteomes" id="UP000504610">
    <property type="component" value="Chromosome 5"/>
</dbReference>
<dbReference type="AlphaFoldDB" id="A0A6J0NZZ8"/>
<dbReference type="PANTHER" id="PTHR46267:SF15">
    <property type="entry name" value="WINGED HELIX-TURN-HELIX TRANSCRIPTION REPRESSOR DNA-BINDING PROTEIN-RELATED"/>
    <property type="match status" value="1"/>
</dbReference>
<dbReference type="GO" id="GO:0006334">
    <property type="term" value="P:nucleosome assembly"/>
    <property type="evidence" value="ECO:0007669"/>
    <property type="project" value="InterPro"/>
</dbReference>
<dbReference type="InterPro" id="IPR005818">
    <property type="entry name" value="Histone_H1/H5_H15"/>
</dbReference>
<evidence type="ECO:0000256" key="2">
    <source>
        <dbReference type="ARBA" id="ARBA00004286"/>
    </source>
</evidence>
<keyword evidence="4" id="KW-0238">DNA-binding</keyword>
<feature type="compositionally biased region" description="Basic and acidic residues" evidence="6">
    <location>
        <begin position="89"/>
        <end position="110"/>
    </location>
</feature>
<sequence length="359" mass="39876">MDPAANSSSEDSSSENRHVTDTVREAILTINGGNGVDIDGIYDFVKDKFPLAECDRNLLEIELNDRAYHNELEKVDDTRYKVVNVTSENTHETTETKSKSVGDSDIHKDPATSASDYALPYGDMPEAIVTEAISTMDYGVGVHIDEIYQYIENRYIIPTDYMKMLEDELNKRVSENELEKGEYGYRIVVDVTSENMDESQSQAVAVDDQKDPAKSSSSSSDASASSGNTPLYDPVIEAISTINDGNGVDIDGILEFIQAKYRRTFSPNYRKNLEGGLKRRVSQCILEKVETHYKILDITPEKLGEISEAAAKALAVSDQKDLEAKEASEAADRAKKVLEENELVLQVARETLGRYTRGD</sequence>
<dbReference type="InterPro" id="IPR036390">
    <property type="entry name" value="WH_DNA-bd_sf"/>
</dbReference>
<dbReference type="GeneID" id="108860462"/>
<evidence type="ECO:0000256" key="6">
    <source>
        <dbReference type="SAM" id="MobiDB-lite"/>
    </source>
</evidence>
<evidence type="ECO:0000313" key="9">
    <source>
        <dbReference type="RefSeq" id="XP_018489841.2"/>
    </source>
</evidence>
<feature type="domain" description="H15" evidence="7">
    <location>
        <begin position="227"/>
        <end position="297"/>
    </location>
</feature>
<keyword evidence="3" id="KW-0158">Chromosome</keyword>
<dbReference type="KEGG" id="rsz:108860462"/>
<dbReference type="InterPro" id="IPR044597">
    <property type="entry name" value="SMH1-6"/>
</dbReference>
<feature type="region of interest" description="Disordered" evidence="6">
    <location>
        <begin position="1"/>
        <end position="20"/>
    </location>
</feature>
<feature type="compositionally biased region" description="Low complexity" evidence="6">
    <location>
        <begin position="215"/>
        <end position="226"/>
    </location>
</feature>
<dbReference type="SUPFAM" id="SSF46785">
    <property type="entry name" value="Winged helix' DNA-binding domain"/>
    <property type="match status" value="1"/>
</dbReference>
<reference evidence="9" key="2">
    <citation type="submission" date="2025-08" db="UniProtKB">
        <authorList>
            <consortium name="RefSeq"/>
        </authorList>
    </citation>
    <scope>IDENTIFICATION</scope>
    <source>
        <tissue evidence="9">Leaf</tissue>
    </source>
</reference>
<feature type="region of interest" description="Disordered" evidence="6">
    <location>
        <begin position="198"/>
        <end position="229"/>
    </location>
</feature>
<evidence type="ECO:0000313" key="8">
    <source>
        <dbReference type="Proteomes" id="UP000504610"/>
    </source>
</evidence>
<evidence type="ECO:0000256" key="1">
    <source>
        <dbReference type="ARBA" id="ARBA00004123"/>
    </source>
</evidence>
<dbReference type="GO" id="GO:0000786">
    <property type="term" value="C:nucleosome"/>
    <property type="evidence" value="ECO:0007669"/>
    <property type="project" value="InterPro"/>
</dbReference>
<keyword evidence="8" id="KW-1185">Reference proteome</keyword>
<dbReference type="GO" id="GO:0005634">
    <property type="term" value="C:nucleus"/>
    <property type="evidence" value="ECO:0007669"/>
    <property type="project" value="UniProtKB-SubCell"/>
</dbReference>
<proteinExistence type="predicted"/>
<dbReference type="PANTHER" id="PTHR46267">
    <property type="entry name" value="SINGLE MYB HISTONE 4"/>
    <property type="match status" value="1"/>
</dbReference>
<reference evidence="8" key="1">
    <citation type="journal article" date="2019" name="Database">
        <title>The radish genome database (RadishGD): an integrated information resource for radish genomics.</title>
        <authorList>
            <person name="Yu H.J."/>
            <person name="Baek S."/>
            <person name="Lee Y.J."/>
            <person name="Cho A."/>
            <person name="Mun J.H."/>
        </authorList>
    </citation>
    <scope>NUCLEOTIDE SEQUENCE [LARGE SCALE GENOMIC DNA]</scope>
    <source>
        <strain evidence="8">cv. WK10039</strain>
    </source>
</reference>
<evidence type="ECO:0000256" key="4">
    <source>
        <dbReference type="ARBA" id="ARBA00023125"/>
    </source>
</evidence>
<gene>
    <name evidence="9" type="primary">LOC108860462</name>
</gene>
<dbReference type="SMART" id="SM00526">
    <property type="entry name" value="H15"/>
    <property type="match status" value="1"/>
</dbReference>
<dbReference type="PROSITE" id="PS51504">
    <property type="entry name" value="H15"/>
    <property type="match status" value="1"/>
</dbReference>
<name>A0A6J0NZZ8_RAPSA</name>
<evidence type="ECO:0000259" key="7">
    <source>
        <dbReference type="PROSITE" id="PS51504"/>
    </source>
</evidence>
<comment type="subcellular location">
    <subcellularLocation>
        <location evidence="2">Chromosome</location>
    </subcellularLocation>
    <subcellularLocation>
        <location evidence="1">Nucleus</location>
    </subcellularLocation>
</comment>
<dbReference type="GO" id="GO:0003691">
    <property type="term" value="F:double-stranded telomeric DNA binding"/>
    <property type="evidence" value="ECO:0007669"/>
    <property type="project" value="InterPro"/>
</dbReference>
<keyword evidence="5" id="KW-0539">Nucleus</keyword>
<evidence type="ECO:0000256" key="3">
    <source>
        <dbReference type="ARBA" id="ARBA00022454"/>
    </source>
</evidence>
<organism evidence="8 9">
    <name type="scientific">Raphanus sativus</name>
    <name type="common">Radish</name>
    <name type="synonym">Raphanus raphanistrum var. sativus</name>
    <dbReference type="NCBI Taxonomy" id="3726"/>
    <lineage>
        <taxon>Eukaryota</taxon>
        <taxon>Viridiplantae</taxon>
        <taxon>Streptophyta</taxon>
        <taxon>Embryophyta</taxon>
        <taxon>Tracheophyta</taxon>
        <taxon>Spermatophyta</taxon>
        <taxon>Magnoliopsida</taxon>
        <taxon>eudicotyledons</taxon>
        <taxon>Gunneridae</taxon>
        <taxon>Pentapetalae</taxon>
        <taxon>rosids</taxon>
        <taxon>malvids</taxon>
        <taxon>Brassicales</taxon>
        <taxon>Brassicaceae</taxon>
        <taxon>Brassiceae</taxon>
        <taxon>Raphanus</taxon>
    </lineage>
</organism>
<protein>
    <submittedName>
        <fullName evidence="9">Uncharacterized protein LOC108860462</fullName>
    </submittedName>
</protein>
<evidence type="ECO:0000256" key="5">
    <source>
        <dbReference type="ARBA" id="ARBA00023242"/>
    </source>
</evidence>
<dbReference type="RefSeq" id="XP_018489841.2">
    <property type="nucleotide sequence ID" value="XM_018634339.2"/>
</dbReference>
<dbReference type="OrthoDB" id="1112398at2759"/>
<feature type="region of interest" description="Disordered" evidence="6">
    <location>
        <begin position="88"/>
        <end position="115"/>
    </location>
</feature>
<accession>A0A6J0NZZ8</accession>